<dbReference type="Proteomes" id="UP000683360">
    <property type="component" value="Unassembled WGS sequence"/>
</dbReference>
<accession>A0A8S3TQX7</accession>
<keyword evidence="3" id="KW-1185">Reference proteome</keyword>
<dbReference type="EMBL" id="CAJPWZ010002219">
    <property type="protein sequence ID" value="CAG2233815.1"/>
    <property type="molecule type" value="Genomic_DNA"/>
</dbReference>
<evidence type="ECO:0000313" key="2">
    <source>
        <dbReference type="EMBL" id="CAG2233815.1"/>
    </source>
</evidence>
<dbReference type="SUPFAM" id="SSF52266">
    <property type="entry name" value="SGNH hydrolase"/>
    <property type="match status" value="1"/>
</dbReference>
<gene>
    <name evidence="2" type="ORF">MEDL_46469</name>
</gene>
<comment type="caution">
    <text evidence="2">The sequence shown here is derived from an EMBL/GenBank/DDBJ whole genome shotgun (WGS) entry which is preliminary data.</text>
</comment>
<feature type="region of interest" description="Disordered" evidence="1">
    <location>
        <begin position="21"/>
        <end position="45"/>
    </location>
</feature>
<sequence length="186" mass="21508">MNYKTKPMQYEELQFIVESKRVGTHDDEQSDDDSDSNKIHRPASQRDFIPRFQSDSIPVGYRSDLCQRRQIFDITAKLLNLPEDSYLEMIILQVGSLDKGFQVESFNEEYMTLIMKAKSLSENVVVFGLCPRLDDSLGNIHKANDILRKIANDENLYYIESSLYTIFILKAITTVPWTSGFMYSPN</sequence>
<evidence type="ECO:0000313" key="3">
    <source>
        <dbReference type="Proteomes" id="UP000683360"/>
    </source>
</evidence>
<evidence type="ECO:0000256" key="1">
    <source>
        <dbReference type="SAM" id="MobiDB-lite"/>
    </source>
</evidence>
<organism evidence="2 3">
    <name type="scientific">Mytilus edulis</name>
    <name type="common">Blue mussel</name>
    <dbReference type="NCBI Taxonomy" id="6550"/>
    <lineage>
        <taxon>Eukaryota</taxon>
        <taxon>Metazoa</taxon>
        <taxon>Spiralia</taxon>
        <taxon>Lophotrochozoa</taxon>
        <taxon>Mollusca</taxon>
        <taxon>Bivalvia</taxon>
        <taxon>Autobranchia</taxon>
        <taxon>Pteriomorphia</taxon>
        <taxon>Mytilida</taxon>
        <taxon>Mytiloidea</taxon>
        <taxon>Mytilidae</taxon>
        <taxon>Mytilinae</taxon>
        <taxon>Mytilus</taxon>
    </lineage>
</organism>
<protein>
    <submittedName>
        <fullName evidence="2">Uncharacterized protein</fullName>
    </submittedName>
</protein>
<dbReference type="AlphaFoldDB" id="A0A8S3TQX7"/>
<proteinExistence type="predicted"/>
<reference evidence="2" key="1">
    <citation type="submission" date="2021-03" db="EMBL/GenBank/DDBJ databases">
        <authorList>
            <person name="Bekaert M."/>
        </authorList>
    </citation>
    <scope>NUCLEOTIDE SEQUENCE</scope>
</reference>
<name>A0A8S3TQX7_MYTED</name>